<keyword evidence="2" id="KW-1185">Reference proteome</keyword>
<feature type="compositionally biased region" description="Acidic residues" evidence="1">
    <location>
        <begin position="119"/>
        <end position="160"/>
    </location>
</feature>
<gene>
    <name evidence="3" type="primary">LOC107943190</name>
</gene>
<feature type="region of interest" description="Disordered" evidence="1">
    <location>
        <begin position="100"/>
        <end position="195"/>
    </location>
</feature>
<reference evidence="3" key="2">
    <citation type="submission" date="2025-08" db="UniProtKB">
        <authorList>
            <consortium name="RefSeq"/>
        </authorList>
    </citation>
    <scope>IDENTIFICATION</scope>
</reference>
<protein>
    <submittedName>
        <fullName evidence="3">Prostatic spermine-binding protein-like</fullName>
    </submittedName>
</protein>
<proteinExistence type="predicted"/>
<feature type="compositionally biased region" description="Basic and acidic residues" evidence="1">
    <location>
        <begin position="108"/>
        <end position="118"/>
    </location>
</feature>
<dbReference type="Proteomes" id="UP000818029">
    <property type="component" value="Chromosome A10"/>
</dbReference>
<dbReference type="PaxDb" id="3635-A0A1U8N3N3"/>
<reference evidence="2" key="1">
    <citation type="journal article" date="2020" name="Nat. Genet.">
        <title>Genomic diversifications of five Gossypium allopolyploid species and their impact on cotton improvement.</title>
        <authorList>
            <person name="Chen Z.J."/>
            <person name="Sreedasyam A."/>
            <person name="Ando A."/>
            <person name="Song Q."/>
            <person name="De Santiago L.M."/>
            <person name="Hulse-Kemp A.M."/>
            <person name="Ding M."/>
            <person name="Ye W."/>
            <person name="Kirkbride R.C."/>
            <person name="Jenkins J."/>
            <person name="Plott C."/>
            <person name="Lovell J."/>
            <person name="Lin Y.M."/>
            <person name="Vaughn R."/>
            <person name="Liu B."/>
            <person name="Simpson S."/>
            <person name="Scheffler B.E."/>
            <person name="Wen L."/>
            <person name="Saski C.A."/>
            <person name="Grover C.E."/>
            <person name="Hu G."/>
            <person name="Conover J.L."/>
            <person name="Carlson J.W."/>
            <person name="Shu S."/>
            <person name="Boston L.B."/>
            <person name="Williams M."/>
            <person name="Peterson D.G."/>
            <person name="McGee K."/>
            <person name="Jones D.C."/>
            <person name="Wendel J.F."/>
            <person name="Stelly D.M."/>
            <person name="Grimwood J."/>
            <person name="Schmutz J."/>
        </authorList>
    </citation>
    <scope>NUCLEOTIDE SEQUENCE [LARGE SCALE GENOMIC DNA]</scope>
    <source>
        <strain evidence="2">cv. TM-1</strain>
    </source>
</reference>
<evidence type="ECO:0000313" key="3">
    <source>
        <dbReference type="RefSeq" id="XP_016732423.1"/>
    </source>
</evidence>
<name>A0A1U8N3N3_GOSHI</name>
<evidence type="ECO:0000256" key="1">
    <source>
        <dbReference type="SAM" id="MobiDB-lite"/>
    </source>
</evidence>
<sequence length="195" mass="21340">MRQVYNHTGGHGVTTRSAGGWVSHHGRAAIVSGKEDLCTTLLGKVPNKFDGGWISVNLMAKIDVVREGAIDSVSDSGNTQIELGDTAVWVSTINSTGIARVEGAAQDGHAREDDRDKGEDEDEYEDKQEEQNQDQDEHNDDNGDENEQEDGGESDDDKDNDNDKVFKPASPIVHKNPPRERHPLSCGTHSSLRHN</sequence>
<dbReference type="RefSeq" id="XP_016732423.1">
    <property type="nucleotide sequence ID" value="XM_016876934.1"/>
</dbReference>
<dbReference type="GeneID" id="107943190"/>
<accession>A0A1U8N3N3</accession>
<dbReference type="AlphaFoldDB" id="A0A1U8N3N3"/>
<dbReference type="KEGG" id="ghi:107943190"/>
<evidence type="ECO:0000313" key="2">
    <source>
        <dbReference type="Proteomes" id="UP000818029"/>
    </source>
</evidence>
<organism evidence="2 3">
    <name type="scientific">Gossypium hirsutum</name>
    <name type="common">Upland cotton</name>
    <name type="synonym">Gossypium mexicanum</name>
    <dbReference type="NCBI Taxonomy" id="3635"/>
    <lineage>
        <taxon>Eukaryota</taxon>
        <taxon>Viridiplantae</taxon>
        <taxon>Streptophyta</taxon>
        <taxon>Embryophyta</taxon>
        <taxon>Tracheophyta</taxon>
        <taxon>Spermatophyta</taxon>
        <taxon>Magnoliopsida</taxon>
        <taxon>eudicotyledons</taxon>
        <taxon>Gunneridae</taxon>
        <taxon>Pentapetalae</taxon>
        <taxon>rosids</taxon>
        <taxon>malvids</taxon>
        <taxon>Malvales</taxon>
        <taxon>Malvaceae</taxon>
        <taxon>Malvoideae</taxon>
        <taxon>Gossypium</taxon>
    </lineage>
</organism>